<dbReference type="Proteomes" id="UP001241656">
    <property type="component" value="Chromosome"/>
</dbReference>
<feature type="chain" id="PRO_5047234774" evidence="1">
    <location>
        <begin position="21"/>
        <end position="92"/>
    </location>
</feature>
<evidence type="ECO:0000313" key="2">
    <source>
        <dbReference type="EMBL" id="WHF50797.1"/>
    </source>
</evidence>
<organism evidence="2 3">
    <name type="scientific">Chryseobacterium gotjawalense</name>
    <dbReference type="NCBI Taxonomy" id="3042315"/>
    <lineage>
        <taxon>Bacteria</taxon>
        <taxon>Pseudomonadati</taxon>
        <taxon>Bacteroidota</taxon>
        <taxon>Flavobacteriia</taxon>
        <taxon>Flavobacteriales</taxon>
        <taxon>Weeksellaceae</taxon>
        <taxon>Chryseobacterium group</taxon>
        <taxon>Chryseobacterium</taxon>
    </lineage>
</organism>
<dbReference type="EMBL" id="CP124855">
    <property type="protein sequence ID" value="WHF50797.1"/>
    <property type="molecule type" value="Genomic_DNA"/>
</dbReference>
<accession>A0ABY8RCK2</accession>
<evidence type="ECO:0000256" key="1">
    <source>
        <dbReference type="SAM" id="SignalP"/>
    </source>
</evidence>
<keyword evidence="1" id="KW-0732">Signal</keyword>
<proteinExistence type="predicted"/>
<evidence type="ECO:0000313" key="3">
    <source>
        <dbReference type="Proteomes" id="UP001241656"/>
    </source>
</evidence>
<sequence length="92" mass="10156">MKKLLMTSVLLFGVTTFVFANNKVTNNSEVTKENVLKTEKTIQYEPKSEKIVISIKSKIMISDLELCIMISNMAPPPAGPSIMQCLMAYGGI</sequence>
<reference evidence="2 3" key="1">
    <citation type="submission" date="2023-05" db="EMBL/GenBank/DDBJ databases">
        <title>Genomic insight into Chryseobacterium sp. wdc7 isolated forest soil (Gotjawal).</title>
        <authorList>
            <person name="Park S.-J."/>
        </authorList>
    </citation>
    <scope>NUCLEOTIDE SEQUENCE [LARGE SCALE GENOMIC DNA]</scope>
    <source>
        <strain evidence="3">wdc7</strain>
    </source>
</reference>
<keyword evidence="3" id="KW-1185">Reference proteome</keyword>
<dbReference type="RefSeq" id="WP_282904201.1">
    <property type="nucleotide sequence ID" value="NZ_CP124855.1"/>
</dbReference>
<protein>
    <submittedName>
        <fullName evidence="2">Uncharacterized protein</fullName>
    </submittedName>
</protein>
<feature type="signal peptide" evidence="1">
    <location>
        <begin position="1"/>
        <end position="20"/>
    </location>
</feature>
<gene>
    <name evidence="2" type="ORF">QGN23_10170</name>
</gene>
<name>A0ABY8RCK2_9FLAO</name>